<evidence type="ECO:0000256" key="4">
    <source>
        <dbReference type="ARBA" id="ARBA00043952"/>
    </source>
</evidence>
<dbReference type="AlphaFoldDB" id="Q753J8"/>
<gene>
    <name evidence="6" type="ORF">AGOS_AFR314W</name>
</gene>
<evidence type="ECO:0000256" key="2">
    <source>
        <dbReference type="ARBA" id="ARBA00022786"/>
    </source>
</evidence>
<accession>Q753J8</accession>
<dbReference type="GeneID" id="4622125"/>
<reference evidence="6 7" key="1">
    <citation type="journal article" date="2004" name="Science">
        <title>The Ashbya gossypii genome as a tool for mapping the ancient Saccharomyces cerevisiae genome.</title>
        <authorList>
            <person name="Dietrich F.S."/>
            <person name="Voegeli S."/>
            <person name="Brachat S."/>
            <person name="Lerch A."/>
            <person name="Gates K."/>
            <person name="Steiner S."/>
            <person name="Mohr C."/>
            <person name="Pohlmann R."/>
            <person name="Luedi P."/>
            <person name="Choi S."/>
            <person name="Wing R.A."/>
            <person name="Flavier A."/>
            <person name="Gaffney T.D."/>
            <person name="Philippsen P."/>
        </authorList>
    </citation>
    <scope>NUCLEOTIDE SEQUENCE [LARGE SCALE GENOMIC DNA]</scope>
    <source>
        <strain evidence="7">ATCC 10895 / CBS 109.51 / FGSC 9923 / NRRL Y-1056</strain>
    </source>
</reference>
<dbReference type="FunCoup" id="Q753J8">
    <property type="interactions" value="90"/>
</dbReference>
<comment type="pathway">
    <text evidence="4">Protein modification.</text>
</comment>
<dbReference type="GO" id="GO:0005634">
    <property type="term" value="C:nucleus"/>
    <property type="evidence" value="ECO:0000318"/>
    <property type="project" value="GO_Central"/>
</dbReference>
<dbReference type="eggNOG" id="KOG0417">
    <property type="taxonomic scope" value="Eukaryota"/>
</dbReference>
<evidence type="ECO:0000313" key="6">
    <source>
        <dbReference type="EMBL" id="AAS53685.1"/>
    </source>
</evidence>
<dbReference type="STRING" id="284811.Q753J8"/>
<reference evidence="7" key="2">
    <citation type="journal article" date="2013" name="G3 (Bethesda)">
        <title>Genomes of Ashbya fungi isolated from insects reveal four mating-type loci, numerous translocations, lack of transposons, and distinct gene duplications.</title>
        <authorList>
            <person name="Dietrich F.S."/>
            <person name="Voegeli S."/>
            <person name="Kuo S."/>
            <person name="Philippsen P."/>
        </authorList>
    </citation>
    <scope>GENOME REANNOTATION</scope>
    <source>
        <strain evidence="7">ATCC 10895 / CBS 109.51 / FGSC 9923 / NRRL Y-1056</strain>
    </source>
</reference>
<protein>
    <submittedName>
        <fullName evidence="6">AFR314Wp</fullName>
    </submittedName>
</protein>
<evidence type="ECO:0000256" key="3">
    <source>
        <dbReference type="ARBA" id="ARBA00022840"/>
    </source>
</evidence>
<dbReference type="SUPFAM" id="SSF54495">
    <property type="entry name" value="UBC-like"/>
    <property type="match status" value="1"/>
</dbReference>
<dbReference type="GO" id="GO:0061631">
    <property type="term" value="F:ubiquitin conjugating enzyme activity"/>
    <property type="evidence" value="ECO:0000318"/>
    <property type="project" value="GO_Central"/>
</dbReference>
<dbReference type="RefSeq" id="NP_985861.1">
    <property type="nucleotide sequence ID" value="NM_211216.1"/>
</dbReference>
<dbReference type="Gene3D" id="3.10.110.10">
    <property type="entry name" value="Ubiquitin Conjugating Enzyme"/>
    <property type="match status" value="1"/>
</dbReference>
<keyword evidence="2" id="KW-0833">Ubl conjugation pathway</keyword>
<organism evidence="6 7">
    <name type="scientific">Eremothecium gossypii (strain ATCC 10895 / CBS 109.51 / FGSC 9923 / NRRL Y-1056)</name>
    <name type="common">Yeast</name>
    <name type="synonym">Ashbya gossypii</name>
    <dbReference type="NCBI Taxonomy" id="284811"/>
    <lineage>
        <taxon>Eukaryota</taxon>
        <taxon>Fungi</taxon>
        <taxon>Dikarya</taxon>
        <taxon>Ascomycota</taxon>
        <taxon>Saccharomycotina</taxon>
        <taxon>Saccharomycetes</taxon>
        <taxon>Saccharomycetales</taxon>
        <taxon>Saccharomycetaceae</taxon>
        <taxon>Eremothecium</taxon>
    </lineage>
</organism>
<dbReference type="Proteomes" id="UP000000591">
    <property type="component" value="Chromosome VI"/>
</dbReference>
<dbReference type="OMA" id="WRAVMKG"/>
<dbReference type="OrthoDB" id="9973183at2759"/>
<dbReference type="GO" id="GO:0000209">
    <property type="term" value="P:protein polyubiquitination"/>
    <property type="evidence" value="ECO:0000318"/>
    <property type="project" value="GO_Central"/>
</dbReference>
<feature type="domain" description="UBC core" evidence="5">
    <location>
        <begin position="1"/>
        <end position="154"/>
    </location>
</feature>
<dbReference type="InterPro" id="IPR050113">
    <property type="entry name" value="Ub_conjugating_enzyme"/>
</dbReference>
<evidence type="ECO:0000256" key="1">
    <source>
        <dbReference type="ARBA" id="ARBA00022741"/>
    </source>
</evidence>
<dbReference type="Pfam" id="PF00179">
    <property type="entry name" value="UQ_con"/>
    <property type="match status" value="1"/>
</dbReference>
<dbReference type="InterPro" id="IPR016135">
    <property type="entry name" value="UBQ-conjugating_enzyme/RWD"/>
</dbReference>
<dbReference type="PANTHER" id="PTHR24067">
    <property type="entry name" value="UBIQUITIN-CONJUGATING ENZYME E2"/>
    <property type="match status" value="1"/>
</dbReference>
<evidence type="ECO:0000313" key="7">
    <source>
        <dbReference type="Proteomes" id="UP000000591"/>
    </source>
</evidence>
<sequence>MRRILREYKQLQKQLALHPAVLSLAPVGEENGDLHRWEAHFQGPENTPYAGFTFTLRINVPETYPNEPPKCSFPPHHICHPNIKWSTGEVCLDLLKHEAWSPVYNLLQVVEAISTLLAEPGVDSPLDVDLSRLYTTDRAAYDGVVNYRLRTRPQP</sequence>
<dbReference type="PROSITE" id="PS50127">
    <property type="entry name" value="UBC_2"/>
    <property type="match status" value="1"/>
</dbReference>
<dbReference type="InParanoid" id="Q753J8"/>
<dbReference type="SMART" id="SM00212">
    <property type="entry name" value="UBCc"/>
    <property type="match status" value="1"/>
</dbReference>
<keyword evidence="3" id="KW-0067">ATP-binding</keyword>
<dbReference type="HOGENOM" id="CLU_030988_13_0_1"/>
<keyword evidence="1" id="KW-0547">Nucleotide-binding</keyword>
<dbReference type="KEGG" id="ago:AGOS_AFR314W"/>
<keyword evidence="7" id="KW-1185">Reference proteome</keyword>
<name>Q753J8_EREGS</name>
<dbReference type="InterPro" id="IPR000608">
    <property type="entry name" value="UBC"/>
</dbReference>
<dbReference type="EMBL" id="AE016819">
    <property type="protein sequence ID" value="AAS53685.1"/>
    <property type="molecule type" value="Genomic_DNA"/>
</dbReference>
<proteinExistence type="predicted"/>
<evidence type="ECO:0000259" key="5">
    <source>
        <dbReference type="PROSITE" id="PS50127"/>
    </source>
</evidence>
<dbReference type="GO" id="GO:0005524">
    <property type="term" value="F:ATP binding"/>
    <property type="evidence" value="ECO:0007669"/>
    <property type="project" value="UniProtKB-KW"/>
</dbReference>